<evidence type="ECO:0000313" key="2">
    <source>
        <dbReference type="EMBL" id="GDY76556.1"/>
    </source>
</evidence>
<dbReference type="Proteomes" id="UP000302139">
    <property type="component" value="Unassembled WGS sequence"/>
</dbReference>
<dbReference type="EMBL" id="BJHX01000001">
    <property type="protein sequence ID" value="GDY63308.1"/>
    <property type="molecule type" value="Genomic_DNA"/>
</dbReference>
<proteinExistence type="predicted"/>
<dbReference type="Proteomes" id="UP000299211">
    <property type="component" value="Unassembled WGS sequence"/>
</dbReference>
<organism evidence="2 3">
    <name type="scientific">Streptomyces avermitilis</name>
    <dbReference type="NCBI Taxonomy" id="33903"/>
    <lineage>
        <taxon>Bacteria</taxon>
        <taxon>Bacillati</taxon>
        <taxon>Actinomycetota</taxon>
        <taxon>Actinomycetes</taxon>
        <taxon>Kitasatosporales</taxon>
        <taxon>Streptomycetaceae</taxon>
        <taxon>Streptomyces</taxon>
    </lineage>
</organism>
<evidence type="ECO:0000313" key="1">
    <source>
        <dbReference type="EMBL" id="GDY63308.1"/>
    </source>
</evidence>
<evidence type="ECO:0000313" key="4">
    <source>
        <dbReference type="Proteomes" id="UP000302139"/>
    </source>
</evidence>
<gene>
    <name evidence="1" type="ORF">SAV14893_027010</name>
    <name evidence="2" type="ORF">SAV31267_060410</name>
</gene>
<accession>A0A4D4MY03</accession>
<name>A0A4D4MY03_STRAX</name>
<dbReference type="EMBL" id="BJHY01000001">
    <property type="protein sequence ID" value="GDY76556.1"/>
    <property type="molecule type" value="Genomic_DNA"/>
</dbReference>
<reference evidence="1 4" key="2">
    <citation type="submission" date="2019-04" db="EMBL/GenBank/DDBJ databases">
        <title>Draft genome sequences of Streptomyces avermitilis NBRC 14893.</title>
        <authorList>
            <person name="Komaki H."/>
            <person name="Tamura T."/>
            <person name="Hosoyama A."/>
        </authorList>
    </citation>
    <scope>NUCLEOTIDE SEQUENCE [LARGE SCALE GENOMIC DNA]</scope>
    <source>
        <strain evidence="1 4">NBRC 14893</strain>
    </source>
</reference>
<dbReference type="AlphaFoldDB" id="A0A4D4MY03"/>
<evidence type="ECO:0000313" key="3">
    <source>
        <dbReference type="Proteomes" id="UP000299211"/>
    </source>
</evidence>
<sequence>MTSRLTHYCATAGESVTPARKKSPRATKPQVNWGTERVFAAQAGALARGGPYDGAVTVGADGELGDVGDVSDF</sequence>
<comment type="caution">
    <text evidence="2">The sequence shown here is derived from an EMBL/GenBank/DDBJ whole genome shotgun (WGS) entry which is preliminary data.</text>
</comment>
<protein>
    <submittedName>
        <fullName evidence="2">Uncharacterized protein</fullName>
    </submittedName>
</protein>
<reference evidence="2 3" key="1">
    <citation type="submission" date="2019-04" db="EMBL/GenBank/DDBJ databases">
        <title>Draft genome sequences of Streptomyces avermitilis ATCC 31267.</title>
        <authorList>
            <person name="Komaki H."/>
            <person name="Tamura T."/>
            <person name="Hosoyama A."/>
        </authorList>
    </citation>
    <scope>NUCLEOTIDE SEQUENCE [LARGE SCALE GENOMIC DNA]</scope>
    <source>
        <strain evidence="2 3">ATCC 31267</strain>
    </source>
</reference>